<dbReference type="SUPFAM" id="SSF52540">
    <property type="entry name" value="P-loop containing nucleoside triphosphate hydrolases"/>
    <property type="match status" value="1"/>
</dbReference>
<evidence type="ECO:0000256" key="6">
    <source>
        <dbReference type="ARBA" id="ARBA00022723"/>
    </source>
</evidence>
<keyword evidence="5" id="KW-0819">tRNA processing</keyword>
<comment type="similarity">
    <text evidence="2">Belongs to the TsaE family.</text>
</comment>
<evidence type="ECO:0000256" key="9">
    <source>
        <dbReference type="ARBA" id="ARBA00022842"/>
    </source>
</evidence>
<keyword evidence="11" id="KW-0378">Hydrolase</keyword>
<dbReference type="RefSeq" id="WP_048855835.1">
    <property type="nucleotide sequence ID" value="NZ_BANJ01000016.1"/>
</dbReference>
<proteinExistence type="inferred from homology"/>
<keyword evidence="9" id="KW-0460">Magnesium</keyword>
<dbReference type="PANTHER" id="PTHR33540">
    <property type="entry name" value="TRNA THREONYLCARBAMOYLADENOSINE BIOSYNTHESIS PROTEIN TSAE"/>
    <property type="match status" value="1"/>
</dbReference>
<evidence type="ECO:0000256" key="3">
    <source>
        <dbReference type="ARBA" id="ARBA00019010"/>
    </source>
</evidence>
<dbReference type="GO" id="GO:0005524">
    <property type="term" value="F:ATP binding"/>
    <property type="evidence" value="ECO:0007669"/>
    <property type="project" value="UniProtKB-KW"/>
</dbReference>
<evidence type="ECO:0000256" key="7">
    <source>
        <dbReference type="ARBA" id="ARBA00022741"/>
    </source>
</evidence>
<dbReference type="GO" id="GO:0005737">
    <property type="term" value="C:cytoplasm"/>
    <property type="evidence" value="ECO:0007669"/>
    <property type="project" value="UniProtKB-SubCell"/>
</dbReference>
<dbReference type="GO" id="GO:0002949">
    <property type="term" value="P:tRNA threonylcarbamoyladenosine modification"/>
    <property type="evidence" value="ECO:0007669"/>
    <property type="project" value="InterPro"/>
</dbReference>
<protein>
    <recommendedName>
        <fullName evidence="3">tRNA threonylcarbamoyladenosine biosynthesis protein TsaE</fullName>
    </recommendedName>
    <alternativeName>
        <fullName evidence="10">t(6)A37 threonylcarbamoyladenosine biosynthesis protein TsaE</fullName>
    </alternativeName>
</protein>
<evidence type="ECO:0000256" key="8">
    <source>
        <dbReference type="ARBA" id="ARBA00022840"/>
    </source>
</evidence>
<dbReference type="PANTHER" id="PTHR33540:SF2">
    <property type="entry name" value="TRNA THREONYLCARBAMOYLADENOSINE BIOSYNTHESIS PROTEIN TSAE"/>
    <property type="match status" value="1"/>
</dbReference>
<keyword evidence="8" id="KW-0067">ATP-binding</keyword>
<keyword evidence="4" id="KW-0963">Cytoplasm</keyword>
<keyword evidence="6" id="KW-0479">Metal-binding</keyword>
<evidence type="ECO:0000313" key="12">
    <source>
        <dbReference type="Proteomes" id="UP000032683"/>
    </source>
</evidence>
<dbReference type="EMBL" id="BANJ01000016">
    <property type="protein sequence ID" value="GAN99104.1"/>
    <property type="molecule type" value="Genomic_DNA"/>
</dbReference>
<reference evidence="11 12" key="1">
    <citation type="submission" date="2012-11" db="EMBL/GenBank/DDBJ databases">
        <title>Whole genome sequence of Gluconacetobacter xylinus NBRC 13693.</title>
        <authorList>
            <person name="Azuma Y."/>
            <person name="Higashiura N."/>
            <person name="Hirakawa H."/>
            <person name="Matsushita K."/>
        </authorList>
    </citation>
    <scope>NUCLEOTIDE SEQUENCE [LARGE SCALE GENOMIC DNA]</scope>
    <source>
        <strain evidence="11 12">NBRC 13693</strain>
    </source>
</reference>
<organism evidence="11 12">
    <name type="scientific">Komagataeibacter xylinus NBRC 13693</name>
    <dbReference type="NCBI Taxonomy" id="1234668"/>
    <lineage>
        <taxon>Bacteria</taxon>
        <taxon>Pseudomonadati</taxon>
        <taxon>Pseudomonadota</taxon>
        <taxon>Alphaproteobacteria</taxon>
        <taxon>Acetobacterales</taxon>
        <taxon>Acetobacteraceae</taxon>
        <taxon>Komagataeibacter</taxon>
    </lineage>
</organism>
<keyword evidence="7" id="KW-0547">Nucleotide-binding</keyword>
<accession>A0A0D6Q6N1</accession>
<dbReference type="GO" id="GO:0016787">
    <property type="term" value="F:hydrolase activity"/>
    <property type="evidence" value="ECO:0007669"/>
    <property type="project" value="UniProtKB-KW"/>
</dbReference>
<dbReference type="Pfam" id="PF02367">
    <property type="entry name" value="TsaE"/>
    <property type="match status" value="1"/>
</dbReference>
<name>A0A0D6Q6N1_KOMXY</name>
<dbReference type="InterPro" id="IPR003442">
    <property type="entry name" value="T6A_TsaE"/>
</dbReference>
<dbReference type="AlphaFoldDB" id="A0A0D6Q6N1"/>
<evidence type="ECO:0000256" key="2">
    <source>
        <dbReference type="ARBA" id="ARBA00007599"/>
    </source>
</evidence>
<dbReference type="Proteomes" id="UP000032683">
    <property type="component" value="Unassembled WGS sequence"/>
</dbReference>
<dbReference type="NCBIfam" id="TIGR00150">
    <property type="entry name" value="T6A_YjeE"/>
    <property type="match status" value="1"/>
</dbReference>
<dbReference type="GO" id="GO:0046872">
    <property type="term" value="F:metal ion binding"/>
    <property type="evidence" value="ECO:0007669"/>
    <property type="project" value="UniProtKB-KW"/>
</dbReference>
<dbReference type="InterPro" id="IPR027417">
    <property type="entry name" value="P-loop_NTPase"/>
</dbReference>
<sequence>MREISLPDAQATARLGHALAGVLRAGDCVLLEGDLGAGKTTLARALLRGLCDDGDMEVPSPSYTLVQVYDAPVAEVAHFDLWRLDGPEGLYELGWDDAREGIVVVEWPQRLGALTPPDALRITLAPDAAGGRIARLEGWDTRLAQSAAFGAGEA</sequence>
<evidence type="ECO:0000313" key="11">
    <source>
        <dbReference type="EMBL" id="GAN99104.1"/>
    </source>
</evidence>
<evidence type="ECO:0000256" key="4">
    <source>
        <dbReference type="ARBA" id="ARBA00022490"/>
    </source>
</evidence>
<dbReference type="Gene3D" id="3.40.50.300">
    <property type="entry name" value="P-loop containing nucleotide triphosphate hydrolases"/>
    <property type="match status" value="1"/>
</dbReference>
<evidence type="ECO:0000256" key="10">
    <source>
        <dbReference type="ARBA" id="ARBA00032441"/>
    </source>
</evidence>
<gene>
    <name evidence="11" type="ORF">Gxy13693_016_047</name>
</gene>
<evidence type="ECO:0000256" key="5">
    <source>
        <dbReference type="ARBA" id="ARBA00022694"/>
    </source>
</evidence>
<evidence type="ECO:0000256" key="1">
    <source>
        <dbReference type="ARBA" id="ARBA00004496"/>
    </source>
</evidence>
<comment type="caution">
    <text evidence="11">The sequence shown here is derived from an EMBL/GenBank/DDBJ whole genome shotgun (WGS) entry which is preliminary data.</text>
</comment>
<comment type="subcellular location">
    <subcellularLocation>
        <location evidence="1">Cytoplasm</location>
    </subcellularLocation>
</comment>